<name>A0A2P6PY98_ROSCH</name>
<dbReference type="OMA" id="TSLKHQG"/>
<dbReference type="PROSITE" id="PS51294">
    <property type="entry name" value="HTH_MYB"/>
    <property type="match status" value="1"/>
</dbReference>
<dbReference type="EMBL" id="PDCK01000044">
    <property type="protein sequence ID" value="PRQ26908.1"/>
    <property type="molecule type" value="Genomic_DNA"/>
</dbReference>
<keyword evidence="10 11" id="KW-0539">Nucleus</keyword>
<protein>
    <recommendedName>
        <fullName evidence="11">Two-component response regulator</fullName>
    </recommendedName>
</protein>
<keyword evidence="6 11" id="KW-0805">Transcription regulation</keyword>
<evidence type="ECO:0000313" key="17">
    <source>
        <dbReference type="Proteomes" id="UP000238479"/>
    </source>
</evidence>
<accession>A0A2P6PY98</accession>
<evidence type="ECO:0000256" key="1">
    <source>
        <dbReference type="ARBA" id="ARBA00004123"/>
    </source>
</evidence>
<feature type="region of interest" description="Disordered" evidence="13">
    <location>
        <begin position="137"/>
        <end position="160"/>
    </location>
</feature>
<dbReference type="InterPro" id="IPR006447">
    <property type="entry name" value="Myb_dom_plants"/>
</dbReference>
<dbReference type="Pfam" id="PF00249">
    <property type="entry name" value="Myb_DNA-binding"/>
    <property type="match status" value="1"/>
</dbReference>
<dbReference type="CDD" id="cd17584">
    <property type="entry name" value="REC_typeB_ARR-like"/>
    <property type="match status" value="1"/>
</dbReference>
<dbReference type="SUPFAM" id="SSF52172">
    <property type="entry name" value="CheY-like"/>
    <property type="match status" value="1"/>
</dbReference>
<dbReference type="OrthoDB" id="60033at2759"/>
<dbReference type="AlphaFoldDB" id="A0A2P6PY98"/>
<dbReference type="GO" id="GO:0005634">
    <property type="term" value="C:nucleus"/>
    <property type="evidence" value="ECO:0007669"/>
    <property type="project" value="UniProtKB-SubCell"/>
</dbReference>
<evidence type="ECO:0000256" key="4">
    <source>
        <dbReference type="ARBA" id="ARBA00022864"/>
    </source>
</evidence>
<keyword evidence="9 11" id="KW-0804">Transcription</keyword>
<dbReference type="InterPro" id="IPR017930">
    <property type="entry name" value="Myb_dom"/>
</dbReference>
<evidence type="ECO:0000256" key="12">
    <source>
        <dbReference type="PROSITE-ProRule" id="PRU00169"/>
    </source>
</evidence>
<keyword evidence="17" id="KW-1185">Reference proteome</keyword>
<evidence type="ECO:0000313" key="16">
    <source>
        <dbReference type="EMBL" id="PRQ26908.1"/>
    </source>
</evidence>
<dbReference type="FunFam" id="1.10.10.60:FF:000007">
    <property type="entry name" value="Two-component response regulator"/>
    <property type="match status" value="1"/>
</dbReference>
<dbReference type="InterPro" id="IPR009057">
    <property type="entry name" value="Homeodomain-like_sf"/>
</dbReference>
<dbReference type="Gene3D" id="3.40.50.2300">
    <property type="match status" value="1"/>
</dbReference>
<evidence type="ECO:0000256" key="3">
    <source>
        <dbReference type="ARBA" id="ARBA00022553"/>
    </source>
</evidence>
<dbReference type="NCBIfam" id="TIGR01557">
    <property type="entry name" value="myb_SHAQKYF"/>
    <property type="match status" value="1"/>
</dbReference>
<proteinExistence type="inferred from homology"/>
<dbReference type="Gramene" id="PRQ26908">
    <property type="protein sequence ID" value="PRQ26908"/>
    <property type="gene ID" value="RchiOBHm_Chr6g0299681"/>
</dbReference>
<dbReference type="PANTHER" id="PTHR43874:SF7">
    <property type="entry name" value="TWO-COMPONENT RESPONSE REGULATOR ARR10"/>
    <property type="match status" value="1"/>
</dbReference>
<evidence type="ECO:0000259" key="15">
    <source>
        <dbReference type="PROSITE" id="PS51294"/>
    </source>
</evidence>
<comment type="subcellular location">
    <subcellularLocation>
        <location evidence="1 11">Nucleus</location>
    </subcellularLocation>
</comment>
<dbReference type="Proteomes" id="UP000238479">
    <property type="component" value="Chromosome 6"/>
</dbReference>
<dbReference type="GO" id="GO:0000160">
    <property type="term" value="P:phosphorelay signal transduction system"/>
    <property type="evidence" value="ECO:0007669"/>
    <property type="project" value="UniProtKB-KW"/>
</dbReference>
<dbReference type="SMART" id="SM00448">
    <property type="entry name" value="REC"/>
    <property type="match status" value="1"/>
</dbReference>
<evidence type="ECO:0000256" key="6">
    <source>
        <dbReference type="ARBA" id="ARBA00023015"/>
    </source>
</evidence>
<evidence type="ECO:0000256" key="2">
    <source>
        <dbReference type="ARBA" id="ARBA00006015"/>
    </source>
</evidence>
<evidence type="ECO:0000256" key="7">
    <source>
        <dbReference type="ARBA" id="ARBA00023125"/>
    </source>
</evidence>
<keyword evidence="8 11" id="KW-0010">Activator</keyword>
<evidence type="ECO:0000256" key="10">
    <source>
        <dbReference type="ARBA" id="ARBA00023242"/>
    </source>
</evidence>
<feature type="compositionally biased region" description="Acidic residues" evidence="13">
    <location>
        <begin position="179"/>
        <end position="195"/>
    </location>
</feature>
<dbReference type="Gene3D" id="1.10.10.60">
    <property type="entry name" value="Homeodomain-like"/>
    <property type="match status" value="1"/>
</dbReference>
<feature type="domain" description="Response regulatory" evidence="14">
    <location>
        <begin position="19"/>
        <end position="134"/>
    </location>
</feature>
<sequence>MTIEAVLDDQRDQFPLGMRVLIVDDDVTCLRVLETMLHKCQYHVTATSHAFTALELLRENRNKFDLVISDVQMPDMDGFKLLELVGLEMDLPVIMLSSNGDRELVMKGVTHGACDYLVKPVRIQELKNIWQHVVRRKKVDSKDQTNSGNQDKSHIGNCGGGMANLDQNVKLNKKRKDQNEDEDDNRDEDGYDNDDPSTQKKPRVVWSVDLHRKFVAAVNKLGIDKAVPKKILDLMNEDKLTRENVASHLQKFRLYLKRISCVANQQANMMAAIGSSDSSYLRMGSFNGVRNYHALTGPGQFNNTGFRSMPLNGMIGRVNTPAGLGQHCLPSSGSIKLGHGQHPSNSILDQGLFPGNRNGSMFQGNLELDQRHSKGATSVRDLSAGINGTPVFPIPGGLSDAKLIVSRSSDAVGLTDDLILRHPRDFEGGREYVNQSSLSVAPLKSEFSAPFLDHGRLNDSWSSAAQSSAFRSNSFPSSNTRDNIPVGMSSQLRNCQFDVPSINSVSSQLQDPRTEMLIQPSAISSTAEQIIDSDPTQGWVWMDHKQDSPYHHSDAISSSMNSLMPANIPVAFDQNLDSKGTTLQRNMDFNSIGQSNFLDPLLIKFDEVERSVEASMNLKPGYTMDQRKPQGGLVSNNYGLLDDLVSAMTNQLEKR</sequence>
<dbReference type="InterPro" id="IPR001789">
    <property type="entry name" value="Sig_transdc_resp-reg_receiver"/>
</dbReference>
<evidence type="ECO:0000256" key="11">
    <source>
        <dbReference type="PIRNR" id="PIRNR036392"/>
    </source>
</evidence>
<dbReference type="InterPro" id="IPR045279">
    <property type="entry name" value="ARR-like"/>
</dbReference>
<keyword evidence="7 11" id="KW-0238">DNA-binding</keyword>
<feature type="region of interest" description="Disordered" evidence="13">
    <location>
        <begin position="173"/>
        <end position="200"/>
    </location>
</feature>
<dbReference type="GO" id="GO:0003700">
    <property type="term" value="F:DNA-binding transcription factor activity"/>
    <property type="evidence" value="ECO:0007669"/>
    <property type="project" value="UniProtKB-UniRule"/>
</dbReference>
<dbReference type="InterPro" id="IPR011006">
    <property type="entry name" value="CheY-like_superfamily"/>
</dbReference>
<keyword evidence="5 11" id="KW-0902">Two-component regulatory system</keyword>
<comment type="similarity">
    <text evidence="2">Belongs to the ARR family. Type-B subfamily.</text>
</comment>
<comment type="caution">
    <text evidence="16">The sequence shown here is derived from an EMBL/GenBank/DDBJ whole genome shotgun (WGS) entry which is preliminary data.</text>
</comment>
<evidence type="ECO:0000256" key="8">
    <source>
        <dbReference type="ARBA" id="ARBA00023159"/>
    </source>
</evidence>
<dbReference type="PROSITE" id="PS50110">
    <property type="entry name" value="RESPONSE_REGULATORY"/>
    <property type="match status" value="1"/>
</dbReference>
<dbReference type="InterPro" id="IPR017053">
    <property type="entry name" value="Response_reg_B-typ_pln"/>
</dbReference>
<dbReference type="PIRSF" id="PIRSF036392">
    <property type="entry name" value="RR_ARR_type-B"/>
    <property type="match status" value="1"/>
</dbReference>
<evidence type="ECO:0000256" key="5">
    <source>
        <dbReference type="ARBA" id="ARBA00023012"/>
    </source>
</evidence>
<evidence type="ECO:0000256" key="9">
    <source>
        <dbReference type="ARBA" id="ARBA00023163"/>
    </source>
</evidence>
<organism evidence="16 17">
    <name type="scientific">Rosa chinensis</name>
    <name type="common">China rose</name>
    <dbReference type="NCBI Taxonomy" id="74649"/>
    <lineage>
        <taxon>Eukaryota</taxon>
        <taxon>Viridiplantae</taxon>
        <taxon>Streptophyta</taxon>
        <taxon>Embryophyta</taxon>
        <taxon>Tracheophyta</taxon>
        <taxon>Spermatophyta</taxon>
        <taxon>Magnoliopsida</taxon>
        <taxon>eudicotyledons</taxon>
        <taxon>Gunneridae</taxon>
        <taxon>Pentapetalae</taxon>
        <taxon>rosids</taxon>
        <taxon>fabids</taxon>
        <taxon>Rosales</taxon>
        <taxon>Rosaceae</taxon>
        <taxon>Rosoideae</taxon>
        <taxon>Rosoideae incertae sedis</taxon>
        <taxon>Rosa</taxon>
    </lineage>
</organism>
<dbReference type="PANTHER" id="PTHR43874">
    <property type="entry name" value="TWO-COMPONENT RESPONSE REGULATOR"/>
    <property type="match status" value="1"/>
</dbReference>
<comment type="function">
    <text evidence="11">Transcriptional activator that binds specific DNA sequence.</text>
</comment>
<dbReference type="Pfam" id="PF00072">
    <property type="entry name" value="Response_reg"/>
    <property type="match status" value="1"/>
</dbReference>
<dbReference type="SUPFAM" id="SSF46689">
    <property type="entry name" value="Homeodomain-like"/>
    <property type="match status" value="1"/>
</dbReference>
<feature type="domain" description="HTH myb-type" evidence="15">
    <location>
        <begin position="198"/>
        <end position="257"/>
    </location>
</feature>
<evidence type="ECO:0000259" key="14">
    <source>
        <dbReference type="PROSITE" id="PS50110"/>
    </source>
</evidence>
<dbReference type="GO" id="GO:0009736">
    <property type="term" value="P:cytokinin-activated signaling pathway"/>
    <property type="evidence" value="ECO:0007669"/>
    <property type="project" value="UniProtKB-KW"/>
</dbReference>
<dbReference type="InterPro" id="IPR001005">
    <property type="entry name" value="SANT/Myb"/>
</dbReference>
<dbReference type="STRING" id="74649.A0A2P6PY98"/>
<feature type="modified residue" description="4-aspartylphosphate" evidence="12">
    <location>
        <position position="70"/>
    </location>
</feature>
<keyword evidence="3 12" id="KW-0597">Phosphoprotein</keyword>
<evidence type="ECO:0000256" key="13">
    <source>
        <dbReference type="SAM" id="MobiDB-lite"/>
    </source>
</evidence>
<gene>
    <name evidence="16" type="ORF">RchiOBHm_Chr6g0299681</name>
</gene>
<reference evidence="16 17" key="1">
    <citation type="journal article" date="2018" name="Nat. Genet.">
        <title>The Rosa genome provides new insights in the design of modern roses.</title>
        <authorList>
            <person name="Bendahmane M."/>
        </authorList>
    </citation>
    <scope>NUCLEOTIDE SEQUENCE [LARGE SCALE GENOMIC DNA]</scope>
    <source>
        <strain evidence="17">cv. Old Blush</strain>
    </source>
</reference>
<keyword evidence="4" id="KW-0932">Cytokinin signaling pathway</keyword>
<dbReference type="GO" id="GO:0003677">
    <property type="term" value="F:DNA binding"/>
    <property type="evidence" value="ECO:0007669"/>
    <property type="project" value="UniProtKB-KW"/>
</dbReference>